<dbReference type="SUPFAM" id="SSF48452">
    <property type="entry name" value="TPR-like"/>
    <property type="match status" value="1"/>
</dbReference>
<evidence type="ECO:0000259" key="6">
    <source>
        <dbReference type="PROSITE" id="PS51700"/>
    </source>
</evidence>
<dbReference type="PANTHER" id="PTHR12792:SF0">
    <property type="entry name" value="SEPARIN"/>
    <property type="match status" value="1"/>
</dbReference>
<dbReference type="GO" id="GO:0044732">
    <property type="term" value="C:mitotic spindle pole body"/>
    <property type="evidence" value="ECO:0007669"/>
    <property type="project" value="TreeGrafter"/>
</dbReference>
<feature type="compositionally biased region" description="Low complexity" evidence="5">
    <location>
        <begin position="112"/>
        <end position="124"/>
    </location>
</feature>
<feature type="compositionally biased region" description="Polar residues" evidence="5">
    <location>
        <begin position="125"/>
        <end position="142"/>
    </location>
</feature>
<comment type="caution">
    <text evidence="7">The sequence shown here is derived from an EMBL/GenBank/DDBJ whole genome shotgun (WGS) entry which is preliminary data.</text>
</comment>
<dbReference type="OrthoDB" id="10255632at2759"/>
<dbReference type="Pfam" id="PF03568">
    <property type="entry name" value="Separin_C"/>
    <property type="match status" value="1"/>
</dbReference>
<comment type="catalytic activity">
    <reaction evidence="1">
        <text>All bonds known to be hydrolyzed by this endopeptidase have arginine in P1 and an acidic residue in P4. P6 is often occupied by an acidic residue or by a hydroxy-amino-acid residue, the phosphorylation of which enhances cleavage.</text>
        <dbReference type="EC" id="3.4.22.49"/>
    </reaction>
</comment>
<dbReference type="InterPro" id="IPR011990">
    <property type="entry name" value="TPR-like_helical_dom_sf"/>
</dbReference>
<dbReference type="EC" id="3.4.22.49" evidence="2"/>
<gene>
    <name evidence="7" type="ORF">PMIN01_06805</name>
</gene>
<sequence>MAKEDATTTRLKNIEIELRNIATCTAATVAELQELLKLSGDTAQSHKENIRSRSTRAPSAQSTARRRPGTAASARTEPGADATALLTPRQRYVLATQTVNATLKSLADALKTPATPQRPRTPTASASAVQESQAKSTATSQRPLKERSVSQITNSPTKPKPLRRSSSYSTFTSPDSGLVATAECARLAFAYLNTSEGIQFVGKDSPELALENGRLSLIGKLVTHGLDNLAIKEMRLLKKRLDTYTRRKNVTEDARTASGRSTSQQAPSTEKDSLAALLDFGHVDHSSAAIPIIINLQIYVLRVLGKIKRPRLVEAAWSCLKLSHPSNPTNLILHTAKEKAHQAKAARQLESLAQTILHLCPSISVSADQELPQPSPDIVLCLQHLAFGIRQRWWTLAQHKGNMDKELNEPFAKCLVAFARRSTLPAVKKYKVAESLYSNLLGKGNSTDFSQRAVKNPTGTENSTLVSLARAADLPDEALRWLGGSSDSTARETGTIAAVRSVRIAAVSLEACLKDPSRTDQDGFIEAALESLSGSLDGTARDLETLLIEAHALRRVATRIIPTASSADTKECSATLRGQCIRIIAASIHFSRRFIGSRSPDDVSPKQMAAYQARFALVAKLARSTVDSVSVCCRLPLTSEAIWEELDKLIQDCISLVSQLDEELAGKDDASLASQQGATSVFVKFSNSYWAFRRHLQKLECDSSALKTMQRSTALLQSRPQAEKEAGQLTSKLERLGEELHGLDRFQESRQAYTQCIQTSLDGSLCQEIVEATSNHHVVHVFRQDSQIGDLGRVLRLYHRSFMKFGLGKSQDLAFFDDTNYPAATRGALLEWQLGIYQQTLSRNRSWDAALNSSLQAITDRLLSIYTPHRFPLRRQRLRLLLLQLSQMYPNNVSSAYLSNDYQWESDRNIDRTEDGGLARFGDHLRPMIVLKTLLHQGDLSLQQLRDCFTTWQNMLDVTQSWDEVEDRIDNTHNWLDAIQASVDFLCAKGEEYEALPVIHLLVRILELRKGADQSQLILALNRLGSQLLRLGYSGKAGLAFAKAELLLNATASIEAKVRWHIGYAEYLLATGNTLKSETILSAAETLARKDTTFIDLSKPSATHSMRMTFNNIVAEACYVSSLLCSSKGDYKNAARHARQAVLVNRRIWAAREGNVNTRKTVSAEGPTSAPFDPLSSMRDEKGASITSSITHEALKGPEFWSLVPSLYRALTQHSIVIASQGMLEEAVYVLQQAEKVASAIGSRTLLVDHASRLADLWIQSGKPDKAQPLFDGLDVSQSSQHFSTVSYHLSLARMHHVSQRFDDEMAEYDSLENLIQHLSSASYINSRVSFTSSLDALTKNVATLTLEESMPAEAQRTRIVRTRTTTVRTSEKMTTTTRKAVTKTTTTRTTRKAPLKTVPTALSKVSTKAATLPADGRQGASEHCASLDAIQADILYRRVATYLLQDDVAKAMDVLSKVEMSEQDREGSHAWIRFKAMLAQAITSISNDFTFNTLPESTIAFPSIPPKDRRSSEGVTAKRPAVKANTKLARGKKQAGDNFVELIENAREKLVEAHAQHATAASNHVFRQLSAALSHATVLLSAISQGCIRGSIHPLYSAYMSEIPKHHALVLAQDSVEVDQEVMSREVCLQWPKLTVDQRPMTSPNDFQHDYIDIIPETWSAVSLALSEEQHELYITRYQRNTSPFVLRLPLARHSSRDLDEEEFTFTDGKRELEEIIELSDFTTRNAKDLTSREGRRQWWEDREALDVKLRELLLNIEKIWLGGFRGIFSDHVHQPTLLARFRKSFDNILGRHLPSRQKKGQQKRPNLDPRVLELFIGLGDASNPELDLDEALTDLIYFVVDILQFNGERNAYDEVDFDSMVIETHEALRAYYDSATNVSPVSAHTILILDKDLHMLPWESVPCLEKLSISRLPSLAALRERLLAARLSSVNQNAPAGHHISAEAGGTSMLNPSGDLGHTSKTIKPHLDSMQGTWTHIANRPPLEKEFEDCLRNDQLVLFFGHGSGAQYIRSKAVRRLYLNGKTLSEAEKKKPGCATTFLFGCSSVHLSDNGIYEPSGMLSSYLTAGAPAVLGMLWDVTDKDCDRLAVRVGELWGLWPEPESENEAVVEPPPTVKKRKGKGRIARLVEEVDTPRAASKPRKGNASEDASVGTEKRGRGVGLDEAVRDARKACVLRYLNGAAAVVYGIPVYLE</sequence>
<dbReference type="InterPro" id="IPR030397">
    <property type="entry name" value="SEPARIN_core_dom"/>
</dbReference>
<feature type="domain" description="Peptidase C50" evidence="6">
    <location>
        <begin position="1945"/>
        <end position="2055"/>
    </location>
</feature>
<dbReference type="Gene3D" id="1.25.40.10">
    <property type="entry name" value="Tetratricopeptide repeat domain"/>
    <property type="match status" value="1"/>
</dbReference>
<dbReference type="GO" id="GO:0004197">
    <property type="term" value="F:cysteine-type endopeptidase activity"/>
    <property type="evidence" value="ECO:0007669"/>
    <property type="project" value="InterPro"/>
</dbReference>
<feature type="region of interest" description="Disordered" evidence="5">
    <location>
        <begin position="111"/>
        <end position="175"/>
    </location>
</feature>
<feature type="region of interest" description="Disordered" evidence="5">
    <location>
        <begin position="1159"/>
        <end position="1178"/>
    </location>
</feature>
<evidence type="ECO:0000256" key="3">
    <source>
        <dbReference type="ARBA" id="ARBA00022801"/>
    </source>
</evidence>
<keyword evidence="8" id="KW-1185">Reference proteome</keyword>
<evidence type="ECO:0000256" key="4">
    <source>
        <dbReference type="ARBA" id="ARBA00022829"/>
    </source>
</evidence>
<feature type="region of interest" description="Disordered" evidence="5">
    <location>
        <begin position="1503"/>
        <end position="1523"/>
    </location>
</feature>
<dbReference type="GO" id="GO:0005634">
    <property type="term" value="C:nucleus"/>
    <property type="evidence" value="ECO:0007669"/>
    <property type="project" value="InterPro"/>
</dbReference>
<dbReference type="GO" id="GO:0005737">
    <property type="term" value="C:cytoplasm"/>
    <property type="evidence" value="ECO:0007669"/>
    <property type="project" value="TreeGrafter"/>
</dbReference>
<reference evidence="7" key="1">
    <citation type="journal article" date="2020" name="Mol. Plant Microbe Interact.">
        <title>Genome Sequence of the Biocontrol Agent Coniothyrium minitans strain Conio (IMI 134523).</title>
        <authorList>
            <person name="Patel D."/>
            <person name="Shittu T.A."/>
            <person name="Baroncelli R."/>
            <person name="Muthumeenakshi S."/>
            <person name="Osborne T.H."/>
            <person name="Janganan T.K."/>
            <person name="Sreenivasaprasad S."/>
        </authorList>
    </citation>
    <scope>NUCLEOTIDE SEQUENCE</scope>
    <source>
        <strain evidence="7">Conio</strain>
    </source>
</reference>
<evidence type="ECO:0000313" key="8">
    <source>
        <dbReference type="Proteomes" id="UP000756921"/>
    </source>
</evidence>
<dbReference type="EMBL" id="WJXW01000006">
    <property type="protein sequence ID" value="KAF9735400.1"/>
    <property type="molecule type" value="Genomic_DNA"/>
</dbReference>
<feature type="region of interest" description="Disordered" evidence="5">
    <location>
        <begin position="2129"/>
        <end position="2160"/>
    </location>
</feature>
<organism evidence="7 8">
    <name type="scientific">Paraphaeosphaeria minitans</name>
    <dbReference type="NCBI Taxonomy" id="565426"/>
    <lineage>
        <taxon>Eukaryota</taxon>
        <taxon>Fungi</taxon>
        <taxon>Dikarya</taxon>
        <taxon>Ascomycota</taxon>
        <taxon>Pezizomycotina</taxon>
        <taxon>Dothideomycetes</taxon>
        <taxon>Pleosporomycetidae</taxon>
        <taxon>Pleosporales</taxon>
        <taxon>Massarineae</taxon>
        <taxon>Didymosphaeriaceae</taxon>
        <taxon>Paraphaeosphaeria</taxon>
    </lineage>
</organism>
<evidence type="ECO:0000256" key="5">
    <source>
        <dbReference type="SAM" id="MobiDB-lite"/>
    </source>
</evidence>
<feature type="compositionally biased region" description="Low complexity" evidence="5">
    <location>
        <begin position="165"/>
        <end position="175"/>
    </location>
</feature>
<evidence type="ECO:0000313" key="7">
    <source>
        <dbReference type="EMBL" id="KAF9735400.1"/>
    </source>
</evidence>
<dbReference type="PROSITE" id="PS51700">
    <property type="entry name" value="SEPARIN"/>
    <property type="match status" value="1"/>
</dbReference>
<evidence type="ECO:0000256" key="1">
    <source>
        <dbReference type="ARBA" id="ARBA00000451"/>
    </source>
</evidence>
<name>A0A9P6KQR8_9PLEO</name>
<accession>A0A9P6KQR8</accession>
<proteinExistence type="predicted"/>
<dbReference type="InterPro" id="IPR005314">
    <property type="entry name" value="Peptidase_C50"/>
</dbReference>
<dbReference type="Proteomes" id="UP000756921">
    <property type="component" value="Unassembled WGS sequence"/>
</dbReference>
<dbReference type="GO" id="GO:0072686">
    <property type="term" value="C:mitotic spindle"/>
    <property type="evidence" value="ECO:0007669"/>
    <property type="project" value="TreeGrafter"/>
</dbReference>
<dbReference type="GO" id="GO:0051307">
    <property type="term" value="P:meiotic chromosome separation"/>
    <property type="evidence" value="ECO:0007669"/>
    <property type="project" value="TreeGrafter"/>
</dbReference>
<dbReference type="PANTHER" id="PTHR12792">
    <property type="entry name" value="EXTRA SPINDLE POLES 1-RELATED"/>
    <property type="match status" value="1"/>
</dbReference>
<feature type="region of interest" description="Disordered" evidence="5">
    <location>
        <begin position="42"/>
        <end position="84"/>
    </location>
</feature>
<keyword evidence="3" id="KW-0378">Hydrolase</keyword>
<evidence type="ECO:0000256" key="2">
    <source>
        <dbReference type="ARBA" id="ARBA00012489"/>
    </source>
</evidence>
<keyword evidence="4" id="KW-0159">Chromosome partition</keyword>
<protein>
    <recommendedName>
        <fullName evidence="2">separase</fullName>
        <ecNumber evidence="2">3.4.22.49</ecNumber>
    </recommendedName>
</protein>
<dbReference type="GO" id="GO:0006508">
    <property type="term" value="P:proteolysis"/>
    <property type="evidence" value="ECO:0007669"/>
    <property type="project" value="InterPro"/>
</dbReference>